<accession>A0A1B7L4S2</accession>
<evidence type="ECO:0000256" key="2">
    <source>
        <dbReference type="ARBA" id="ARBA00009209"/>
    </source>
</evidence>
<proteinExistence type="inferred from homology"/>
<evidence type="ECO:0000256" key="5">
    <source>
        <dbReference type="ARBA" id="ARBA00023001"/>
    </source>
</evidence>
<keyword evidence="4" id="KW-0378">Hydrolase</keyword>
<dbReference type="OrthoDB" id="9766708at2"/>
<dbReference type="GO" id="GO:0030245">
    <property type="term" value="P:cellulose catabolic process"/>
    <property type="evidence" value="ECO:0007669"/>
    <property type="project" value="UniProtKB-KW"/>
</dbReference>
<evidence type="ECO:0000256" key="7">
    <source>
        <dbReference type="ARBA" id="ARBA00023326"/>
    </source>
</evidence>
<dbReference type="InterPro" id="IPR002037">
    <property type="entry name" value="Glyco_hydro_8"/>
</dbReference>
<comment type="caution">
    <text evidence="8">The sequence shown here is derived from an EMBL/GenBank/DDBJ whole genome shotgun (WGS) entry which is preliminary data.</text>
</comment>
<gene>
    <name evidence="8" type="ORF">A9B99_07335</name>
</gene>
<dbReference type="Pfam" id="PF01270">
    <property type="entry name" value="Glyco_hydro_8"/>
    <property type="match status" value="1"/>
</dbReference>
<keyword evidence="6" id="KW-0326">Glycosidase</keyword>
<dbReference type="NCBIfam" id="NF008305">
    <property type="entry name" value="PRK11097.1"/>
    <property type="match status" value="1"/>
</dbReference>
<name>A0A1B7L4S2_9ENTR</name>
<dbReference type="InterPro" id="IPR012341">
    <property type="entry name" value="6hp_glycosidase-like_sf"/>
</dbReference>
<keyword evidence="7" id="KW-0624">Polysaccharide degradation</keyword>
<dbReference type="GO" id="GO:0008810">
    <property type="term" value="F:cellulase activity"/>
    <property type="evidence" value="ECO:0007669"/>
    <property type="project" value="UniProtKB-EC"/>
</dbReference>
<comment type="similarity">
    <text evidence="2">Belongs to the glycosyl hydrolase 8 (cellulase D) family.</text>
</comment>
<dbReference type="SUPFAM" id="SSF48208">
    <property type="entry name" value="Six-hairpin glycosidases"/>
    <property type="match status" value="1"/>
</dbReference>
<dbReference type="EC" id="3.2.1.4" evidence="3"/>
<evidence type="ECO:0000256" key="6">
    <source>
        <dbReference type="ARBA" id="ARBA00023295"/>
    </source>
</evidence>
<comment type="catalytic activity">
    <reaction evidence="1">
        <text>Endohydrolysis of (1-&gt;4)-beta-D-glucosidic linkages in cellulose, lichenin and cereal beta-D-glucans.</text>
        <dbReference type="EC" id="3.2.1.4"/>
    </reaction>
</comment>
<reference evidence="9" key="1">
    <citation type="submission" date="2016-05" db="EMBL/GenBank/DDBJ databases">
        <authorList>
            <person name="Behera P."/>
            <person name="Vaishampayan P."/>
            <person name="Singh N."/>
            <person name="Raina V."/>
            <person name="Suar M."/>
            <person name="Pattnaik A."/>
            <person name="Rastogi G."/>
        </authorList>
    </citation>
    <scope>NUCLEOTIDE SEQUENCE [LARGE SCALE GENOMIC DNA]</scope>
    <source>
        <strain evidence="9">MP23</strain>
    </source>
</reference>
<dbReference type="Gene3D" id="1.50.10.10">
    <property type="match status" value="1"/>
</dbReference>
<keyword evidence="9" id="KW-1185">Reference proteome</keyword>
<keyword evidence="5" id="KW-0136">Cellulose degradation</keyword>
<evidence type="ECO:0000313" key="8">
    <source>
        <dbReference type="EMBL" id="OAT77288.1"/>
    </source>
</evidence>
<dbReference type="STRING" id="1691903.A9B99_07335"/>
<evidence type="ECO:0000256" key="4">
    <source>
        <dbReference type="ARBA" id="ARBA00022801"/>
    </source>
</evidence>
<organism evidence="8 9">
    <name type="scientific">Mangrovibacter phragmitis</name>
    <dbReference type="NCBI Taxonomy" id="1691903"/>
    <lineage>
        <taxon>Bacteria</taxon>
        <taxon>Pseudomonadati</taxon>
        <taxon>Pseudomonadota</taxon>
        <taxon>Gammaproteobacteria</taxon>
        <taxon>Enterobacterales</taxon>
        <taxon>Enterobacteriaceae</taxon>
        <taxon>Mangrovibacter</taxon>
    </lineage>
</organism>
<evidence type="ECO:0000256" key="1">
    <source>
        <dbReference type="ARBA" id="ARBA00000966"/>
    </source>
</evidence>
<sequence>MASVLFICRPLYAACEWPAWTQFKQDYIRTDGRVVDPSDARKITTSEGQSYALFFALVANDRAAFNQVLGWTQNNLSAGALTRHLPAWLWGKKDDGSWGVLDRNAASDADLWIAWTLLEAGRLWQQPRFSATGRALLRRIADDEVAWLPGFGFLLLPGNNGFTSDNRWRLNPSYLPPQVIQRFARYGEPWRSMNASMVSFLQGSSPAGIAPDWVDWVVDKGWQPAGEPQENSEYNAIRVYLWVGMMSDADPRKQTLLTHFSPVADIMQQRALPPESINTRTGKPSGNGPVGFSAALLPFLSGQAQEAQRQRTASAFPGADAYYSYVLTLFGQGWDQHRFRFTSQGELSPVWGRLCATSH</sequence>
<dbReference type="AlphaFoldDB" id="A0A1B7L4S2"/>
<dbReference type="PRINTS" id="PR00735">
    <property type="entry name" value="GLHYDRLASE8"/>
</dbReference>
<evidence type="ECO:0000313" key="9">
    <source>
        <dbReference type="Proteomes" id="UP000078225"/>
    </source>
</evidence>
<dbReference type="EMBL" id="LYRP01000012">
    <property type="protein sequence ID" value="OAT77288.1"/>
    <property type="molecule type" value="Genomic_DNA"/>
</dbReference>
<evidence type="ECO:0000256" key="3">
    <source>
        <dbReference type="ARBA" id="ARBA00012601"/>
    </source>
</evidence>
<dbReference type="InterPro" id="IPR008928">
    <property type="entry name" value="6-hairpin_glycosidase_sf"/>
</dbReference>
<keyword evidence="7" id="KW-0119">Carbohydrate metabolism</keyword>
<dbReference type="Proteomes" id="UP000078225">
    <property type="component" value="Unassembled WGS sequence"/>
</dbReference>
<protein>
    <recommendedName>
        <fullName evidence="3">cellulase</fullName>
        <ecNumber evidence="3">3.2.1.4</ecNumber>
    </recommendedName>
</protein>